<comment type="subcellular location">
    <subcellularLocation>
        <location evidence="1">Nucleus</location>
    </subcellularLocation>
</comment>
<evidence type="ECO:0000259" key="13">
    <source>
        <dbReference type="PROSITE" id="PS51194"/>
    </source>
</evidence>
<dbReference type="InParanoid" id="A0A0H2RTQ0"/>
<feature type="compositionally biased region" description="Low complexity" evidence="11">
    <location>
        <begin position="341"/>
        <end position="350"/>
    </location>
</feature>
<keyword evidence="9" id="KW-0238">DNA-binding</keyword>
<gene>
    <name evidence="14" type="ORF">SCHPADRAFT_849585</name>
</gene>
<dbReference type="CDD" id="cd17998">
    <property type="entry name" value="DEXHc_SMARCAD1"/>
    <property type="match status" value="1"/>
</dbReference>
<dbReference type="GO" id="GO:0140658">
    <property type="term" value="F:ATP-dependent chromatin remodeler activity"/>
    <property type="evidence" value="ECO:0007669"/>
    <property type="project" value="UniProtKB-ARBA"/>
</dbReference>
<dbReference type="Pfam" id="PF00271">
    <property type="entry name" value="Helicase_C"/>
    <property type="match status" value="1"/>
</dbReference>
<dbReference type="PANTHER" id="PTHR10799">
    <property type="entry name" value="SNF2/RAD54 HELICASE FAMILY"/>
    <property type="match status" value="1"/>
</dbReference>
<feature type="compositionally biased region" description="Basic and acidic residues" evidence="11">
    <location>
        <begin position="146"/>
        <end position="158"/>
    </location>
</feature>
<dbReference type="FunFam" id="3.40.50.10810:FF:000014">
    <property type="entry name" value="SWI/SNF-related matrix-associated actin-dependent regulator of chromatin subfamily A containing DEAD/H box 1"/>
    <property type="match status" value="1"/>
</dbReference>
<feature type="domain" description="Helicase C-terminal" evidence="13">
    <location>
        <begin position="957"/>
        <end position="1135"/>
    </location>
</feature>
<feature type="compositionally biased region" description="Low complexity" evidence="11">
    <location>
        <begin position="1159"/>
        <end position="1168"/>
    </location>
</feature>
<evidence type="ECO:0000256" key="11">
    <source>
        <dbReference type="SAM" id="MobiDB-lite"/>
    </source>
</evidence>
<dbReference type="PROSITE" id="PS51194">
    <property type="entry name" value="HELICASE_CTER"/>
    <property type="match status" value="1"/>
</dbReference>
<feature type="region of interest" description="Disordered" evidence="11">
    <location>
        <begin position="833"/>
        <end position="858"/>
    </location>
</feature>
<feature type="compositionally biased region" description="Basic and acidic residues" evidence="11">
    <location>
        <begin position="1107"/>
        <end position="1119"/>
    </location>
</feature>
<dbReference type="InterPro" id="IPR001650">
    <property type="entry name" value="Helicase_C-like"/>
</dbReference>
<feature type="compositionally biased region" description="Basic and acidic residues" evidence="11">
    <location>
        <begin position="1126"/>
        <end position="1140"/>
    </location>
</feature>
<feature type="compositionally biased region" description="Pro residues" evidence="11">
    <location>
        <begin position="286"/>
        <end position="297"/>
    </location>
</feature>
<dbReference type="Gene3D" id="3.40.50.300">
    <property type="entry name" value="P-loop containing nucleotide triphosphate hydrolases"/>
    <property type="match status" value="1"/>
</dbReference>
<dbReference type="OrthoDB" id="5857104at2759"/>
<dbReference type="GO" id="GO:0005694">
    <property type="term" value="C:chromosome"/>
    <property type="evidence" value="ECO:0007669"/>
    <property type="project" value="UniProtKB-ARBA"/>
</dbReference>
<evidence type="ECO:0000256" key="10">
    <source>
        <dbReference type="ARBA" id="ARBA00023242"/>
    </source>
</evidence>
<feature type="region of interest" description="Disordered" evidence="11">
    <location>
        <begin position="1099"/>
        <end position="1197"/>
    </location>
</feature>
<proteinExistence type="inferred from homology"/>
<dbReference type="STRING" id="27342.A0A0H2RTQ0"/>
<evidence type="ECO:0000256" key="9">
    <source>
        <dbReference type="ARBA" id="ARBA00023125"/>
    </source>
</evidence>
<dbReference type="GO" id="GO:0005634">
    <property type="term" value="C:nucleus"/>
    <property type="evidence" value="ECO:0007669"/>
    <property type="project" value="UniProtKB-SubCell"/>
</dbReference>
<dbReference type="GO" id="GO:0005524">
    <property type="term" value="F:ATP binding"/>
    <property type="evidence" value="ECO:0007669"/>
    <property type="project" value="UniProtKB-KW"/>
</dbReference>
<dbReference type="CDD" id="cd18793">
    <property type="entry name" value="SF2_C_SNF"/>
    <property type="match status" value="1"/>
</dbReference>
<organism evidence="14 15">
    <name type="scientific">Schizopora paradoxa</name>
    <dbReference type="NCBI Taxonomy" id="27342"/>
    <lineage>
        <taxon>Eukaryota</taxon>
        <taxon>Fungi</taxon>
        <taxon>Dikarya</taxon>
        <taxon>Basidiomycota</taxon>
        <taxon>Agaricomycotina</taxon>
        <taxon>Agaricomycetes</taxon>
        <taxon>Hymenochaetales</taxon>
        <taxon>Schizoporaceae</taxon>
        <taxon>Schizopora</taxon>
    </lineage>
</organism>
<dbReference type="Proteomes" id="UP000053477">
    <property type="component" value="Unassembled WGS sequence"/>
</dbReference>
<feature type="region of interest" description="Disordered" evidence="11">
    <location>
        <begin position="274"/>
        <end position="309"/>
    </location>
</feature>
<evidence type="ECO:0000256" key="2">
    <source>
        <dbReference type="ARBA" id="ARBA00007025"/>
    </source>
</evidence>
<keyword evidence="6" id="KW-0347">Helicase</keyword>
<feature type="compositionally biased region" description="Polar residues" evidence="11">
    <location>
        <begin position="1"/>
        <end position="30"/>
    </location>
</feature>
<dbReference type="GO" id="GO:0016787">
    <property type="term" value="F:hydrolase activity"/>
    <property type="evidence" value="ECO:0007669"/>
    <property type="project" value="UniProtKB-KW"/>
</dbReference>
<keyword evidence="15" id="KW-1185">Reference proteome</keyword>
<evidence type="ECO:0000256" key="6">
    <source>
        <dbReference type="ARBA" id="ARBA00022806"/>
    </source>
</evidence>
<dbReference type="InterPro" id="IPR014001">
    <property type="entry name" value="Helicase_ATP-bd"/>
</dbReference>
<keyword evidence="7" id="KW-0067">ATP-binding</keyword>
<feature type="domain" description="Helicase ATP-binding" evidence="12">
    <location>
        <begin position="570"/>
        <end position="744"/>
    </location>
</feature>
<evidence type="ECO:0000256" key="3">
    <source>
        <dbReference type="ARBA" id="ARBA00012551"/>
    </source>
</evidence>
<evidence type="ECO:0000256" key="8">
    <source>
        <dbReference type="ARBA" id="ARBA00022853"/>
    </source>
</evidence>
<dbReference type="EMBL" id="KQ085930">
    <property type="protein sequence ID" value="KLO15390.1"/>
    <property type="molecule type" value="Genomic_DNA"/>
</dbReference>
<feature type="region of interest" description="Disordered" evidence="11">
    <location>
        <begin position="1"/>
        <end position="90"/>
    </location>
</feature>
<dbReference type="SUPFAM" id="SSF81585">
    <property type="entry name" value="PsbU/PolX domain-like"/>
    <property type="match status" value="1"/>
</dbReference>
<evidence type="ECO:0000313" key="15">
    <source>
        <dbReference type="Proteomes" id="UP000053477"/>
    </source>
</evidence>
<dbReference type="EC" id="3.6.4.12" evidence="3"/>
<feature type="compositionally biased region" description="Acidic residues" evidence="11">
    <location>
        <begin position="1188"/>
        <end position="1197"/>
    </location>
</feature>
<dbReference type="GO" id="GO:0003677">
    <property type="term" value="F:DNA binding"/>
    <property type="evidence" value="ECO:0007669"/>
    <property type="project" value="UniProtKB-KW"/>
</dbReference>
<dbReference type="FunCoup" id="A0A0H2RTQ0">
    <property type="interactions" value="946"/>
</dbReference>
<dbReference type="GO" id="GO:0003678">
    <property type="term" value="F:DNA helicase activity"/>
    <property type="evidence" value="ECO:0007669"/>
    <property type="project" value="UniProtKB-EC"/>
</dbReference>
<comment type="similarity">
    <text evidence="2">Belongs to the SNF2/RAD54 helicase family.</text>
</comment>
<feature type="compositionally biased region" description="Low complexity" evidence="11">
    <location>
        <begin position="135"/>
        <end position="145"/>
    </location>
</feature>
<sequence>MGSEANRTSGLNTLQASWNQRQMYQQHPQMASSSSIASSSSSSSNGPPAQSRDATVSSRYFTPQQPAGRILVPSSSPMGPQSGYRPYQTFSTPSEMMQIPGLMNYQNHSFGGRAYADPLSQPSGFILPTNANNASGSRQQSSSLRRPFDEAGLHDGMRPPKRQNVGPSSPMPTMAVSPGSPPSPDVARPGQRRKRPLNEETHIPSSPNSSEEFPTDPRAMLGGSSRPRIVRGQRSDPDAIDESALTSFVFCYPGDDRRATAAFRKCNGDKNAAAKLMQPGSGFTGDPPPSPPKPSPTEGPKVTGKNKDVVEKREAEKALLKELGAKSAIYKQRRNLEHASESPSATASTSQVIDIPSSPLAPVRSARTKVRKIVVDSDSEGDAEIVSPVKSVSNGTKVLEGNYFERKALESLNTFGMEALRQLTGCSEEQASRIISLRPFASEEDLVKRLNLGKKKAGLAGISPRVFQDCVSIYEGFGAVDEILLGCEEIGSELKTAISAWSGKTKGKQREGSVSAASLFDDEADDGAIDLVSLPFENGTLGSGLISAPSSLSKDVQLKDYQIIGINWLNLLHSRRLSCILADEMGLGKTVQVISFFAHLKEKGIRGPHLIVVPSSTLENWLREFQRFAPKIAVQPYYADKNDRPQLRENLLETRVGGLDQDPWEVLITTYNLAVGDEKDRKFFRRIDWNTCVFDEGHVLKNFQSQRYQALMRFDAKWKLLLTGTPLQNNLQELVSLMNFILPNQFAEHLESLRAIFKVKGDSKVSLLAEERVSRAKRMMTPFVLRRRKDQVLKDLPRKSERIEWCEMTATQKAIYRDVRLRSRKTVLEATDTLNTDANDKQSKGAAKGQKKGRPNARGKEKVYLENSANVLMDLRKAAAHPMLFRTQFTDNTLTSITRLLLKEPDFKKRGAIFEYVKEDMEVMTDAELQHFCKLYKSTQKFLLDGESFLDAGKVKAMLMLLEKYQSEGRRCLIFSQFTQVLDILQVVLKAKDIKYLVLTGSTAVDARQGLVDEFTKDTSIPVFLLSTRAGGMGINLTAASVVILFDQDFNPHNDRQAADRAYRIGQKRDVDIVKLITKGSIEEDMLRLGETKLALDEAVAGDTEESDGKAESAPEKMMKTSLLETLRKQFEEEDKRGEASDPDPAVTGGETRPPSPSPLSSSRSSPPRSTPKAQVKSTKAKTMILDSDSDLTDLDS</sequence>
<dbReference type="AlphaFoldDB" id="A0A0H2RTQ0"/>
<dbReference type="SMART" id="SM00487">
    <property type="entry name" value="DEXDc"/>
    <property type="match status" value="1"/>
</dbReference>
<dbReference type="SMART" id="SM00490">
    <property type="entry name" value="HELICc"/>
    <property type="match status" value="1"/>
</dbReference>
<keyword evidence="8" id="KW-0156">Chromatin regulator</keyword>
<evidence type="ECO:0000256" key="5">
    <source>
        <dbReference type="ARBA" id="ARBA00022801"/>
    </source>
</evidence>
<dbReference type="Pfam" id="PF00176">
    <property type="entry name" value="SNF2-rel_dom"/>
    <property type="match status" value="1"/>
</dbReference>
<protein>
    <recommendedName>
        <fullName evidence="3">DNA helicase</fullName>
        <ecNumber evidence="3">3.6.4.12</ecNumber>
    </recommendedName>
</protein>
<keyword evidence="5" id="KW-0378">Hydrolase</keyword>
<evidence type="ECO:0000256" key="1">
    <source>
        <dbReference type="ARBA" id="ARBA00004123"/>
    </source>
</evidence>
<evidence type="ECO:0000259" key="12">
    <source>
        <dbReference type="PROSITE" id="PS51192"/>
    </source>
</evidence>
<evidence type="ECO:0000313" key="14">
    <source>
        <dbReference type="EMBL" id="KLO15390.1"/>
    </source>
</evidence>
<dbReference type="InterPro" id="IPR000330">
    <property type="entry name" value="SNF2_N"/>
</dbReference>
<feature type="region of interest" description="Disordered" evidence="11">
    <location>
        <begin position="335"/>
        <end position="354"/>
    </location>
</feature>
<feature type="region of interest" description="Disordered" evidence="11">
    <location>
        <begin position="126"/>
        <end position="238"/>
    </location>
</feature>
<dbReference type="PROSITE" id="PS51192">
    <property type="entry name" value="HELICASE_ATP_BIND_1"/>
    <property type="match status" value="1"/>
</dbReference>
<feature type="compositionally biased region" description="Low complexity" evidence="11">
    <location>
        <begin position="31"/>
        <end position="44"/>
    </location>
</feature>
<feature type="compositionally biased region" description="Polar residues" evidence="11">
    <location>
        <begin position="45"/>
        <end position="65"/>
    </location>
</feature>
<evidence type="ECO:0000256" key="4">
    <source>
        <dbReference type="ARBA" id="ARBA00022741"/>
    </source>
</evidence>
<dbReference type="Gene3D" id="3.40.50.10810">
    <property type="entry name" value="Tandem AAA-ATPase domain"/>
    <property type="match status" value="1"/>
</dbReference>
<feature type="compositionally biased region" description="Polar residues" evidence="11">
    <location>
        <begin position="203"/>
        <end position="212"/>
    </location>
</feature>
<dbReference type="InterPro" id="IPR049730">
    <property type="entry name" value="SNF2/RAD54-like_C"/>
</dbReference>
<name>A0A0H2RTQ0_9AGAM</name>
<dbReference type="SUPFAM" id="SSF52540">
    <property type="entry name" value="P-loop containing nucleoside triphosphate hydrolases"/>
    <property type="match status" value="2"/>
</dbReference>
<dbReference type="InterPro" id="IPR027417">
    <property type="entry name" value="P-loop_NTPase"/>
</dbReference>
<evidence type="ECO:0000256" key="7">
    <source>
        <dbReference type="ARBA" id="ARBA00022840"/>
    </source>
</evidence>
<dbReference type="InterPro" id="IPR038718">
    <property type="entry name" value="SNF2-like_sf"/>
</dbReference>
<reference evidence="14 15" key="1">
    <citation type="submission" date="2015-04" db="EMBL/GenBank/DDBJ databases">
        <title>Complete genome sequence of Schizopora paradoxa KUC8140, a cosmopolitan wood degrader in East Asia.</title>
        <authorList>
            <consortium name="DOE Joint Genome Institute"/>
            <person name="Min B."/>
            <person name="Park H."/>
            <person name="Jang Y."/>
            <person name="Kim J.-J."/>
            <person name="Kim K.H."/>
            <person name="Pangilinan J."/>
            <person name="Lipzen A."/>
            <person name="Riley R."/>
            <person name="Grigoriev I.V."/>
            <person name="Spatafora J.W."/>
            <person name="Choi I.-G."/>
        </authorList>
    </citation>
    <scope>NUCLEOTIDE SEQUENCE [LARGE SCALE GENOMIC DNA]</scope>
    <source>
        <strain evidence="14 15">KUC8140</strain>
    </source>
</reference>
<keyword evidence="10" id="KW-0539">Nucleus</keyword>
<keyword evidence="4" id="KW-0547">Nucleotide-binding</keyword>
<accession>A0A0H2RTQ0</accession>